<gene>
    <name evidence="2" type="ORF">Vafri_16058</name>
</gene>
<accession>A0A8J4BHU3</accession>
<reference evidence="2" key="1">
    <citation type="journal article" date="2021" name="Proc. Natl. Acad. Sci. U.S.A.">
        <title>Three genomes in the algal genus Volvox reveal the fate of a haploid sex-determining region after a transition to homothallism.</title>
        <authorList>
            <person name="Yamamoto K."/>
            <person name="Hamaji T."/>
            <person name="Kawai-Toyooka H."/>
            <person name="Matsuzaki R."/>
            <person name="Takahashi F."/>
            <person name="Nishimura Y."/>
            <person name="Kawachi M."/>
            <person name="Noguchi H."/>
            <person name="Minakuchi Y."/>
            <person name="Umen J.G."/>
            <person name="Toyoda A."/>
            <person name="Nozaki H."/>
        </authorList>
    </citation>
    <scope>NUCLEOTIDE SEQUENCE</scope>
    <source>
        <strain evidence="2">NIES-3780</strain>
    </source>
</reference>
<dbReference type="Proteomes" id="UP000747399">
    <property type="component" value="Unassembled WGS sequence"/>
</dbReference>
<feature type="region of interest" description="Disordered" evidence="1">
    <location>
        <begin position="14"/>
        <end position="41"/>
    </location>
</feature>
<protein>
    <submittedName>
        <fullName evidence="2">Uncharacterized protein</fullName>
    </submittedName>
</protein>
<feature type="compositionally biased region" description="Gly residues" evidence="1">
    <location>
        <begin position="278"/>
        <end position="287"/>
    </location>
</feature>
<keyword evidence="3" id="KW-1185">Reference proteome</keyword>
<dbReference type="AlphaFoldDB" id="A0A8J4BHU3"/>
<comment type="caution">
    <text evidence="2">The sequence shown here is derived from an EMBL/GenBank/DDBJ whole genome shotgun (WGS) entry which is preliminary data.</text>
</comment>
<evidence type="ECO:0000313" key="3">
    <source>
        <dbReference type="Proteomes" id="UP000747399"/>
    </source>
</evidence>
<organism evidence="2 3">
    <name type="scientific">Volvox africanus</name>
    <dbReference type="NCBI Taxonomy" id="51714"/>
    <lineage>
        <taxon>Eukaryota</taxon>
        <taxon>Viridiplantae</taxon>
        <taxon>Chlorophyta</taxon>
        <taxon>core chlorophytes</taxon>
        <taxon>Chlorophyceae</taxon>
        <taxon>CS clade</taxon>
        <taxon>Chlamydomonadales</taxon>
        <taxon>Volvocaceae</taxon>
        <taxon>Volvox</taxon>
    </lineage>
</organism>
<evidence type="ECO:0000313" key="2">
    <source>
        <dbReference type="EMBL" id="GIL61575.1"/>
    </source>
</evidence>
<dbReference type="EMBL" id="BNCO01000046">
    <property type="protein sequence ID" value="GIL61575.1"/>
    <property type="molecule type" value="Genomic_DNA"/>
</dbReference>
<feature type="region of interest" description="Disordered" evidence="1">
    <location>
        <begin position="145"/>
        <end position="170"/>
    </location>
</feature>
<feature type="compositionally biased region" description="Polar residues" evidence="1">
    <location>
        <begin position="265"/>
        <end position="275"/>
    </location>
</feature>
<sequence length="287" mass="29939">MGLSSTLGVQVGYCDGSNDGDSDGDGDGGKGYISDGGGGGGDSGQSTLVVLEEVNITRASKICARTSIEAATADIVDSLARMSLRASTQPTERTTLGSGFTSDNTATAIATASDAAVIGFPFQQPTWQQQQQQQQQQAYATNFDDMAPGVSAPLPRKMDAELHPSPYASSAGVQQLSTNSARLPAPLVRSALKGSGRLLPVMPEHLAEAEVEARTAAMALPGRRSPAWVIRRINEAKQEKLVSEVSAWLRAALEQRGSRRGLEDTTWTPASTETKGSAGPGGTAGRY</sequence>
<feature type="region of interest" description="Disordered" evidence="1">
    <location>
        <begin position="258"/>
        <end position="287"/>
    </location>
</feature>
<evidence type="ECO:0000256" key="1">
    <source>
        <dbReference type="SAM" id="MobiDB-lite"/>
    </source>
</evidence>
<proteinExistence type="predicted"/>
<feature type="compositionally biased region" description="Gly residues" evidence="1">
    <location>
        <begin position="29"/>
        <end position="41"/>
    </location>
</feature>
<name>A0A8J4BHU3_9CHLO</name>